<dbReference type="PANTHER" id="PTHR10151:SF63">
    <property type="entry name" value="ECTONUCLEOTIDE PYROPHOSPHATASE_PHOSPHODIESTERASE FAMILY MEMBER 7"/>
    <property type="match status" value="1"/>
</dbReference>
<feature type="chain" id="PRO_5035783205" description="Ectonucleotide pyrophosphatase/phosphodiesterase 7" evidence="2">
    <location>
        <begin position="20"/>
        <end position="471"/>
    </location>
</feature>
<keyword evidence="1" id="KW-0812">Transmembrane</keyword>
<dbReference type="InterPro" id="IPR017850">
    <property type="entry name" value="Alkaline_phosphatase_core_sf"/>
</dbReference>
<accession>A0A8T2JTB7</accession>
<feature type="transmembrane region" description="Helical" evidence="1">
    <location>
        <begin position="424"/>
        <end position="450"/>
    </location>
</feature>
<gene>
    <name evidence="3" type="ORF">GDO86_014136</name>
</gene>
<reference evidence="3" key="1">
    <citation type="thesis" date="2020" institute="ProQuest LLC" country="789 East Eisenhower Parkway, Ann Arbor, MI, USA">
        <title>Comparative Genomics and Chromosome Evolution.</title>
        <authorList>
            <person name="Mudd A.B."/>
        </authorList>
    </citation>
    <scope>NUCLEOTIDE SEQUENCE</scope>
    <source>
        <strain evidence="3">Female2</strain>
        <tissue evidence="3">Blood</tissue>
    </source>
</reference>
<organism evidence="3 4">
    <name type="scientific">Hymenochirus boettgeri</name>
    <name type="common">Congo dwarf clawed frog</name>
    <dbReference type="NCBI Taxonomy" id="247094"/>
    <lineage>
        <taxon>Eukaryota</taxon>
        <taxon>Metazoa</taxon>
        <taxon>Chordata</taxon>
        <taxon>Craniata</taxon>
        <taxon>Vertebrata</taxon>
        <taxon>Euteleostomi</taxon>
        <taxon>Amphibia</taxon>
        <taxon>Batrachia</taxon>
        <taxon>Anura</taxon>
        <taxon>Pipoidea</taxon>
        <taxon>Pipidae</taxon>
        <taxon>Pipinae</taxon>
        <taxon>Hymenochirus</taxon>
    </lineage>
</organism>
<evidence type="ECO:0000256" key="2">
    <source>
        <dbReference type="SAM" id="SignalP"/>
    </source>
</evidence>
<proteinExistence type="predicted"/>
<keyword evidence="1" id="KW-0472">Membrane</keyword>
<dbReference type="InterPro" id="IPR002591">
    <property type="entry name" value="Phosphodiest/P_Trfase"/>
</dbReference>
<evidence type="ECO:0000256" key="1">
    <source>
        <dbReference type="SAM" id="Phobius"/>
    </source>
</evidence>
<protein>
    <recommendedName>
        <fullName evidence="5">Ectonucleotide pyrophosphatase/phosphodiesterase 7</fullName>
    </recommendedName>
</protein>
<dbReference type="CDD" id="cd16018">
    <property type="entry name" value="Enpp"/>
    <property type="match status" value="1"/>
</dbReference>
<dbReference type="EMBL" id="JAACNH010000003">
    <property type="protein sequence ID" value="KAG8446567.1"/>
    <property type="molecule type" value="Genomic_DNA"/>
</dbReference>
<dbReference type="AlphaFoldDB" id="A0A8T2JTB7"/>
<dbReference type="Gene3D" id="3.40.720.10">
    <property type="entry name" value="Alkaline Phosphatase, subunit A"/>
    <property type="match status" value="1"/>
</dbReference>
<dbReference type="Gene3D" id="3.30.1360.180">
    <property type="match status" value="1"/>
</dbReference>
<dbReference type="PANTHER" id="PTHR10151">
    <property type="entry name" value="ECTONUCLEOTIDE PYROPHOSPHATASE/PHOSPHODIESTERASE"/>
    <property type="match status" value="1"/>
</dbReference>
<dbReference type="Proteomes" id="UP000812440">
    <property type="component" value="Chromosome 8_10"/>
</dbReference>
<evidence type="ECO:0000313" key="4">
    <source>
        <dbReference type="Proteomes" id="UP000812440"/>
    </source>
</evidence>
<evidence type="ECO:0008006" key="5">
    <source>
        <dbReference type="Google" id="ProtNLM"/>
    </source>
</evidence>
<feature type="signal peptide" evidence="2">
    <location>
        <begin position="1"/>
        <end position="19"/>
    </location>
</feature>
<comment type="caution">
    <text evidence="3">The sequence shown here is derived from an EMBL/GenBank/DDBJ whole genome shotgun (WGS) entry which is preliminary data.</text>
</comment>
<sequence length="471" mass="53356">MKMQTIWMVVSGLFTFGTSYPLQGRNKAPHKLLLISFDGFRWNYDQDVNTPNLDTMASEGVKATYMTPAFITITSPCHFTLLTGKYIENHGVIHNMYFNVTTGKKLPYGPTQGVSMWWDNGSLPIWITAQRQGLNTGSIFFPGTNATYRSETVNVRKVETSSHKWNNETEWRGNVDTVMDWFTQQDLDFVSLYFGEPDSTGHKFGPESKQRKDMVSQVDRTVGYILSRVKQHGLEDKLNIIITADHGMRTVIKGPEEILVRDIANFSFSDLQFQLLDYGPTGLLVPKEGKLEKVYQALKNGHPKLNVFKKEELPTRLHYSNNDRITPLVLYGDPGYVIHGLAKFQFNKGEHGFDNEDMDMKTIFRAVGPSFKKGLLVEPFESVHVYALMCELLGIKPEPNDGSLNVTRNMLRQKDSNEEKSLSFLLNVTFGLASALGLLLFVFIVTTVSISIKRHKSKRNTQSTNALTELN</sequence>
<dbReference type="SUPFAM" id="SSF53649">
    <property type="entry name" value="Alkaline phosphatase-like"/>
    <property type="match status" value="1"/>
</dbReference>
<dbReference type="Pfam" id="PF01663">
    <property type="entry name" value="Phosphodiest"/>
    <property type="match status" value="1"/>
</dbReference>
<evidence type="ECO:0000313" key="3">
    <source>
        <dbReference type="EMBL" id="KAG8446567.1"/>
    </source>
</evidence>
<keyword evidence="2" id="KW-0732">Signal</keyword>
<keyword evidence="4" id="KW-1185">Reference proteome</keyword>
<name>A0A8T2JTB7_9PIPI</name>
<dbReference type="OrthoDB" id="415411at2759"/>
<keyword evidence="1" id="KW-1133">Transmembrane helix</keyword>